<accession>A0A553K3T3</accession>
<evidence type="ECO:0000256" key="1">
    <source>
        <dbReference type="ARBA" id="ARBA00022801"/>
    </source>
</evidence>
<dbReference type="GO" id="GO:0016787">
    <property type="term" value="F:hydrolase activity"/>
    <property type="evidence" value="ECO:0007669"/>
    <property type="project" value="UniProtKB-KW"/>
</dbReference>
<dbReference type="InterPro" id="IPR050300">
    <property type="entry name" value="GDXG_lipolytic_enzyme"/>
</dbReference>
<comment type="caution">
    <text evidence="3">The sequence shown here is derived from an EMBL/GenBank/DDBJ whole genome shotgun (WGS) entry which is preliminary data.</text>
</comment>
<keyword evidence="4" id="KW-1185">Reference proteome</keyword>
<sequence length="333" mass="35953">MDVRGNSEAPVGRLAQAVLGLFAAPRINMHEDYLLVRRAQRALSWLPVDRSRILDRSVPRPDGSEIPVRLFHPRGDVRPGVLLFFHGGGWVTGDVDTYTTTCLTMADQTGRLVCSVDYRLAPEHPFPAGLEDCLRVAEHVLQHPEVVDADDPATVTLVGDSAGGNLAACVSLALRERGGALPGAQILLYPVTQWDHDPATSPFPSVADYGTGLRLTAQEVADYLEMYQPDPGQRDSPLVSPLAAEDLSGQPPTLVVTAEFDLLRDEGEAFGRALRAAGTPTRVERVDGALHGFIALPRFLRPASAYEYINDFLDGDLVDSRSLPEKAGTGGGR</sequence>
<dbReference type="PANTHER" id="PTHR48081:SF8">
    <property type="entry name" value="ALPHA_BETA HYDROLASE FOLD-3 DOMAIN-CONTAINING PROTEIN-RELATED"/>
    <property type="match status" value="1"/>
</dbReference>
<evidence type="ECO:0000313" key="3">
    <source>
        <dbReference type="EMBL" id="TRY19377.1"/>
    </source>
</evidence>
<keyword evidence="1 3" id="KW-0378">Hydrolase</keyword>
<evidence type="ECO:0000259" key="2">
    <source>
        <dbReference type="Pfam" id="PF07859"/>
    </source>
</evidence>
<dbReference type="EMBL" id="VKKG01000001">
    <property type="protein sequence ID" value="TRY19377.1"/>
    <property type="molecule type" value="Genomic_DNA"/>
</dbReference>
<feature type="domain" description="Alpha/beta hydrolase fold-3" evidence="2">
    <location>
        <begin position="82"/>
        <end position="294"/>
    </location>
</feature>
<dbReference type="OrthoDB" id="3181909at2"/>
<dbReference type="Gene3D" id="3.40.50.1820">
    <property type="entry name" value="alpha/beta hydrolase"/>
    <property type="match status" value="1"/>
</dbReference>
<dbReference type="InterPro" id="IPR029058">
    <property type="entry name" value="AB_hydrolase_fold"/>
</dbReference>
<dbReference type="PANTHER" id="PTHR48081">
    <property type="entry name" value="AB HYDROLASE SUPERFAMILY PROTEIN C4A8.06C"/>
    <property type="match status" value="1"/>
</dbReference>
<proteinExistence type="predicted"/>
<evidence type="ECO:0000313" key="4">
    <source>
        <dbReference type="Proteomes" id="UP000317638"/>
    </source>
</evidence>
<dbReference type="SUPFAM" id="SSF53474">
    <property type="entry name" value="alpha/beta-Hydrolases"/>
    <property type="match status" value="1"/>
</dbReference>
<protein>
    <submittedName>
        <fullName evidence="3">Alpha/beta hydrolase</fullName>
    </submittedName>
</protein>
<gene>
    <name evidence="3" type="ORF">FOJ82_00205</name>
</gene>
<organism evidence="3 4">
    <name type="scientific">Tessaracoccus rhinocerotis</name>
    <dbReference type="NCBI Taxonomy" id="1689449"/>
    <lineage>
        <taxon>Bacteria</taxon>
        <taxon>Bacillati</taxon>
        <taxon>Actinomycetota</taxon>
        <taxon>Actinomycetes</taxon>
        <taxon>Propionibacteriales</taxon>
        <taxon>Propionibacteriaceae</taxon>
        <taxon>Tessaracoccus</taxon>
    </lineage>
</organism>
<dbReference type="RefSeq" id="WP_143936466.1">
    <property type="nucleotide sequence ID" value="NZ_VKKG01000001.1"/>
</dbReference>
<dbReference type="AlphaFoldDB" id="A0A553K3T3"/>
<name>A0A553K3T3_9ACTN</name>
<dbReference type="Pfam" id="PF07859">
    <property type="entry name" value="Abhydrolase_3"/>
    <property type="match status" value="1"/>
</dbReference>
<dbReference type="Proteomes" id="UP000317638">
    <property type="component" value="Unassembled WGS sequence"/>
</dbReference>
<dbReference type="InterPro" id="IPR013094">
    <property type="entry name" value="AB_hydrolase_3"/>
</dbReference>
<reference evidence="3 4" key="1">
    <citation type="submission" date="2019-07" db="EMBL/GenBank/DDBJ databases">
        <authorList>
            <person name="Zhou L.-Y."/>
        </authorList>
    </citation>
    <scope>NUCLEOTIDE SEQUENCE [LARGE SCALE GENOMIC DNA]</scope>
    <source>
        <strain evidence="3 4">YIM 101269</strain>
    </source>
</reference>